<evidence type="ECO:0000256" key="3">
    <source>
        <dbReference type="ARBA" id="ARBA00020117"/>
    </source>
</evidence>
<keyword evidence="12" id="KW-0469">Meiosis</keyword>
<feature type="compositionally biased region" description="Polar residues" evidence="15">
    <location>
        <begin position="42"/>
        <end position="68"/>
    </location>
</feature>
<dbReference type="PROSITE" id="PS50105">
    <property type="entry name" value="SAM_DOMAIN"/>
    <property type="match status" value="1"/>
</dbReference>
<feature type="region of interest" description="Disordered" evidence="15">
    <location>
        <begin position="1"/>
        <end position="70"/>
    </location>
</feature>
<dbReference type="InterPro" id="IPR036770">
    <property type="entry name" value="Ankyrin_rpt-contain_sf"/>
</dbReference>
<dbReference type="GO" id="GO:0007283">
    <property type="term" value="P:spermatogenesis"/>
    <property type="evidence" value="ECO:0007669"/>
    <property type="project" value="UniProtKB-KW"/>
</dbReference>
<dbReference type="SMART" id="SM00454">
    <property type="entry name" value="SAM"/>
    <property type="match status" value="1"/>
</dbReference>
<feature type="repeat" description="ANK" evidence="14">
    <location>
        <begin position="121"/>
        <end position="153"/>
    </location>
</feature>
<keyword evidence="5" id="KW-0963">Cytoplasm</keyword>
<dbReference type="PANTHER" id="PTHR24157:SF3">
    <property type="entry name" value="ANKYRIN REPEAT, SAM AND BASIC LEUCINE ZIPPER DOMAIN-CONTAINING PROTEIN 1"/>
    <property type="match status" value="1"/>
</dbReference>
<evidence type="ECO:0000313" key="17">
    <source>
        <dbReference type="EMBL" id="CAI9733821.1"/>
    </source>
</evidence>
<dbReference type="Gene3D" id="1.25.40.20">
    <property type="entry name" value="Ankyrin repeat-containing domain"/>
    <property type="match status" value="1"/>
</dbReference>
<keyword evidence="6" id="KW-0597">Phosphoprotein</keyword>
<evidence type="ECO:0000256" key="7">
    <source>
        <dbReference type="ARBA" id="ARBA00022737"/>
    </source>
</evidence>
<evidence type="ECO:0000256" key="1">
    <source>
        <dbReference type="ARBA" id="ARBA00004496"/>
    </source>
</evidence>
<feature type="compositionally biased region" description="Acidic residues" evidence="15">
    <location>
        <begin position="9"/>
        <end position="19"/>
    </location>
</feature>
<feature type="domain" description="SAM" evidence="16">
    <location>
        <begin position="310"/>
        <end position="373"/>
    </location>
</feature>
<dbReference type="Pfam" id="PF12796">
    <property type="entry name" value="Ank_2"/>
    <property type="match status" value="2"/>
</dbReference>
<dbReference type="PANTHER" id="PTHR24157">
    <property type="entry name" value="ANKYRIN REPEAT, SAM AND BASIC LEUCINE ZIPPER DOMAIN-CONTAINING PROTEIN 1"/>
    <property type="match status" value="1"/>
</dbReference>
<dbReference type="InterPro" id="IPR042650">
    <property type="entry name" value="Asz1_SAM"/>
</dbReference>
<evidence type="ECO:0000256" key="2">
    <source>
        <dbReference type="ARBA" id="ARBA00011479"/>
    </source>
</evidence>
<evidence type="ECO:0000256" key="9">
    <source>
        <dbReference type="ARBA" id="ARBA00022871"/>
    </source>
</evidence>
<dbReference type="GO" id="GO:0051321">
    <property type="term" value="P:meiotic cell cycle"/>
    <property type="evidence" value="ECO:0007669"/>
    <property type="project" value="UniProtKB-KW"/>
</dbReference>
<dbReference type="Proteomes" id="UP001162480">
    <property type="component" value="Chromosome 15"/>
</dbReference>
<dbReference type="GO" id="GO:0031047">
    <property type="term" value="P:regulatory ncRNA-mediated gene silencing"/>
    <property type="evidence" value="ECO:0007669"/>
    <property type="project" value="UniProtKB-KW"/>
</dbReference>
<feature type="compositionally biased region" description="Basic and acidic residues" evidence="15">
    <location>
        <begin position="27"/>
        <end position="38"/>
    </location>
</feature>
<feature type="repeat" description="ANK" evidence="14">
    <location>
        <begin position="194"/>
        <end position="226"/>
    </location>
</feature>
<dbReference type="SUPFAM" id="SSF48403">
    <property type="entry name" value="Ankyrin repeat"/>
    <property type="match status" value="1"/>
</dbReference>
<accession>A0AA36FCB0</accession>
<keyword evidence="7" id="KW-0677">Repeat</keyword>
<evidence type="ECO:0000256" key="10">
    <source>
        <dbReference type="ARBA" id="ARBA00023043"/>
    </source>
</evidence>
<evidence type="ECO:0000313" key="18">
    <source>
        <dbReference type="Proteomes" id="UP001162480"/>
    </source>
</evidence>
<evidence type="ECO:0000256" key="8">
    <source>
        <dbReference type="ARBA" id="ARBA00022782"/>
    </source>
</evidence>
<comment type="subcellular location">
    <subcellularLocation>
        <location evidence="1">Cytoplasm</location>
    </subcellularLocation>
</comment>
<sequence length="543" mass="61566">MANVLPAGFEDEFSDDSDDYGLSYYQHGKDLSEPKSFEENTNETNQGKQFDTSETWQNGESWNDSANPIPQRVPVVDLSSKLMAKVEFPIDDLRIAILNGDLTTVQYFIENGTDVNVKLKGNWTPLLYASSAGHPEIVHYLLEQNASPDYNHVTDRFFPLMAACTSDKDDENSIMKCVTLLLEHGAKVDSMDRYHTTPLMYSAKRGHLSVLIKLLDFYADPNVTDSQGWSALFHAANSGHMSLVVELMKTGADTKLRDHRRHSAADIAYLRSFEEIAAYIDDSYKDTGEKTPLAAKTNDNKITSIANRSSSYSQLELFLYGLHLQSTIENFKEHNITFNQLLTLTEDDLEKIGIQQIGSRKKLVEAIRAVHQMEWETSSLMKIHYDQSITCSDATAMLANISKHALYMTSTIVYIGKQIELHPCIVEETNDTRLLEKFLHYSSHSMKNVNTLLIQLEKFNKEIKTLLADKNLQPVEIISAKDNNLLQERTSGMFSFPNSNRHSGWTKTAYHLPWGHVTNYTTEHLPYHLLKIDSVNDNSLVVH</sequence>
<dbReference type="PROSITE" id="PS50088">
    <property type="entry name" value="ANK_REPEAT"/>
    <property type="match status" value="3"/>
</dbReference>
<gene>
    <name evidence="17" type="ORF">OCTVUL_1B025280</name>
</gene>
<dbReference type="GO" id="GO:0030154">
    <property type="term" value="P:cell differentiation"/>
    <property type="evidence" value="ECO:0007669"/>
    <property type="project" value="UniProtKB-KW"/>
</dbReference>
<feature type="repeat" description="ANK" evidence="14">
    <location>
        <begin position="227"/>
        <end position="259"/>
    </location>
</feature>
<keyword evidence="8" id="KW-0221">Differentiation</keyword>
<dbReference type="AlphaFoldDB" id="A0AA36FCB0"/>
<dbReference type="CDD" id="cd09521">
    <property type="entry name" value="SAM_ASZ1"/>
    <property type="match status" value="1"/>
</dbReference>
<evidence type="ECO:0000256" key="4">
    <source>
        <dbReference type="ARBA" id="ARBA00022473"/>
    </source>
</evidence>
<evidence type="ECO:0000259" key="16">
    <source>
        <dbReference type="PROSITE" id="PS50105"/>
    </source>
</evidence>
<dbReference type="GO" id="GO:0071546">
    <property type="term" value="C:pi-body"/>
    <property type="evidence" value="ECO:0007669"/>
    <property type="project" value="TreeGrafter"/>
</dbReference>
<evidence type="ECO:0000256" key="5">
    <source>
        <dbReference type="ARBA" id="ARBA00022490"/>
    </source>
</evidence>
<dbReference type="EMBL" id="OX597828">
    <property type="protein sequence ID" value="CAI9733821.1"/>
    <property type="molecule type" value="Genomic_DNA"/>
</dbReference>
<name>A0AA36FCB0_OCTVU</name>
<dbReference type="SUPFAM" id="SSF47769">
    <property type="entry name" value="SAM/Pointed domain"/>
    <property type="match status" value="1"/>
</dbReference>
<organism evidence="17 18">
    <name type="scientific">Octopus vulgaris</name>
    <name type="common">Common octopus</name>
    <dbReference type="NCBI Taxonomy" id="6645"/>
    <lineage>
        <taxon>Eukaryota</taxon>
        <taxon>Metazoa</taxon>
        <taxon>Spiralia</taxon>
        <taxon>Lophotrochozoa</taxon>
        <taxon>Mollusca</taxon>
        <taxon>Cephalopoda</taxon>
        <taxon>Coleoidea</taxon>
        <taxon>Octopodiformes</taxon>
        <taxon>Octopoda</taxon>
        <taxon>Incirrata</taxon>
        <taxon>Octopodidae</taxon>
        <taxon>Octopus</taxon>
    </lineage>
</organism>
<protein>
    <recommendedName>
        <fullName evidence="3">Ankyrin repeat, SAM and basic leucine zipper domain-containing protein 1</fullName>
    </recommendedName>
    <alternativeName>
        <fullName evidence="13">Germ cell-specific ankyrin, SAM and basic leucine zipper domain-containing protein</fullName>
    </alternativeName>
</protein>
<evidence type="ECO:0000256" key="13">
    <source>
        <dbReference type="ARBA" id="ARBA00030354"/>
    </source>
</evidence>
<evidence type="ECO:0000256" key="15">
    <source>
        <dbReference type="SAM" id="MobiDB-lite"/>
    </source>
</evidence>
<dbReference type="InterPro" id="IPR013761">
    <property type="entry name" value="SAM/pointed_sf"/>
</dbReference>
<evidence type="ECO:0000256" key="11">
    <source>
        <dbReference type="ARBA" id="ARBA00023158"/>
    </source>
</evidence>
<keyword evidence="10 14" id="KW-0040">ANK repeat</keyword>
<keyword evidence="9" id="KW-0744">Spermatogenesis</keyword>
<dbReference type="InterPro" id="IPR001660">
    <property type="entry name" value="SAM"/>
</dbReference>
<proteinExistence type="predicted"/>
<keyword evidence="11" id="KW-0943">RNA-mediated gene silencing</keyword>
<dbReference type="InterPro" id="IPR002110">
    <property type="entry name" value="Ankyrin_rpt"/>
</dbReference>
<reference evidence="17" key="1">
    <citation type="submission" date="2023-08" db="EMBL/GenBank/DDBJ databases">
        <authorList>
            <person name="Alioto T."/>
            <person name="Alioto T."/>
            <person name="Gomez Garrido J."/>
        </authorList>
    </citation>
    <scope>NUCLEOTIDE SEQUENCE</scope>
</reference>
<dbReference type="Gene3D" id="1.10.150.50">
    <property type="entry name" value="Transcription Factor, Ets-1"/>
    <property type="match status" value="1"/>
</dbReference>
<keyword evidence="4" id="KW-0217">Developmental protein</keyword>
<evidence type="ECO:0000256" key="14">
    <source>
        <dbReference type="PROSITE-ProRule" id="PRU00023"/>
    </source>
</evidence>
<comment type="subunit">
    <text evidence="2">Interacts with DDX4, PIWIL1, RANBP9 and TDRD1.</text>
</comment>
<evidence type="ECO:0000256" key="12">
    <source>
        <dbReference type="ARBA" id="ARBA00023254"/>
    </source>
</evidence>
<dbReference type="SMART" id="SM00248">
    <property type="entry name" value="ANK"/>
    <property type="match status" value="5"/>
</dbReference>
<evidence type="ECO:0000256" key="6">
    <source>
        <dbReference type="ARBA" id="ARBA00022553"/>
    </source>
</evidence>
<keyword evidence="18" id="KW-1185">Reference proteome</keyword>
<dbReference type="PROSITE" id="PS50297">
    <property type="entry name" value="ANK_REP_REGION"/>
    <property type="match status" value="2"/>
</dbReference>
<dbReference type="Pfam" id="PF00536">
    <property type="entry name" value="SAM_1"/>
    <property type="match status" value="1"/>
</dbReference>